<dbReference type="EMBL" id="LR700648">
    <property type="protein sequence ID" value="VVM15992.1"/>
    <property type="molecule type" value="Genomic_DNA"/>
</dbReference>
<dbReference type="PANTHER" id="PTHR47239">
    <property type="match status" value="1"/>
</dbReference>
<gene>
    <name evidence="1" type="ORF">PS683_04318</name>
</gene>
<evidence type="ECO:0000313" key="1">
    <source>
        <dbReference type="EMBL" id="VVM15992.1"/>
    </source>
</evidence>
<reference evidence="1" key="1">
    <citation type="submission" date="2019-09" db="EMBL/GenBank/DDBJ databases">
        <authorList>
            <person name="Chandra G."/>
            <person name="Truman W A."/>
        </authorList>
    </citation>
    <scope>NUCLEOTIDE SEQUENCE</scope>
    <source>
        <strain evidence="1">PS683</strain>
    </source>
</reference>
<dbReference type="PANTHER" id="PTHR47239:SF1">
    <property type="entry name" value="EXTENSIN-3-LIKE"/>
    <property type="match status" value="1"/>
</dbReference>
<sequence>MVRIPVTSADLDTGRIKSSISKLSKHHPDQSVKPKRSTVQHTFAQILGYGGYEELRSQAKKNGAIYSGQSLELDDVVTHISLRISRYWNVSIEKAESVAVALGLVHLDVFRPIPRSIQMPHLREVRVSPSERLVRVPLLQKSLFDAVRQATVMPMAQMELFRAGLEAMAHIAAIQEAMKPSAQMAAIYEAMKPSAQMAAIHEAMKPSAQMAAIYEAMKPSAQMAAIHEAMKPSAQMAAIHEALKPSAQMAAIHEALKPSAQMAAIHEALKPSAQMAAIHEAMKPSAQMAAIYESMKPLAQIAAIQNAINPMAHISAILASLKSKPN</sequence>
<name>A0A5E6VQV5_PSEFL</name>
<accession>A0A5E6VQV5</accession>
<dbReference type="AlphaFoldDB" id="A0A5E6VQV5"/>
<organism evidence="1">
    <name type="scientific">Pseudomonas fluorescens</name>
    <dbReference type="NCBI Taxonomy" id="294"/>
    <lineage>
        <taxon>Bacteria</taxon>
        <taxon>Pseudomonadati</taxon>
        <taxon>Pseudomonadota</taxon>
        <taxon>Gammaproteobacteria</taxon>
        <taxon>Pseudomonadales</taxon>
        <taxon>Pseudomonadaceae</taxon>
        <taxon>Pseudomonas</taxon>
    </lineage>
</organism>
<proteinExistence type="predicted"/>
<protein>
    <submittedName>
        <fullName evidence="1">Uncharacterized protein</fullName>
    </submittedName>
</protein>